<dbReference type="RefSeq" id="WP_183265883.1">
    <property type="nucleotide sequence ID" value="NZ_JACHFJ010000003.1"/>
</dbReference>
<protein>
    <submittedName>
        <fullName evidence="1">Uncharacterized protein</fullName>
    </submittedName>
</protein>
<dbReference type="Proteomes" id="UP000553706">
    <property type="component" value="Unassembled WGS sequence"/>
</dbReference>
<name>A0A840VAR5_9PROT</name>
<dbReference type="AlphaFoldDB" id="A0A840VAR5"/>
<proteinExistence type="predicted"/>
<evidence type="ECO:0000313" key="1">
    <source>
        <dbReference type="EMBL" id="MBB5372863.1"/>
    </source>
</evidence>
<reference evidence="1 2" key="1">
    <citation type="submission" date="2020-08" db="EMBL/GenBank/DDBJ databases">
        <title>Genomic Encyclopedia of Type Strains, Phase IV (KMG-IV): sequencing the most valuable type-strain genomes for metagenomic binning, comparative biology and taxonomic classification.</title>
        <authorList>
            <person name="Goeker M."/>
        </authorList>
    </citation>
    <scope>NUCLEOTIDE SEQUENCE [LARGE SCALE GENOMIC DNA]</scope>
    <source>
        <strain evidence="1 2">DSM 27026</strain>
    </source>
</reference>
<gene>
    <name evidence="1" type="ORF">HNP71_001114</name>
</gene>
<evidence type="ECO:0000313" key="2">
    <source>
        <dbReference type="Proteomes" id="UP000553706"/>
    </source>
</evidence>
<sequence length="330" mass="35102">MHRLLLTCLASVALYAAVFAGVADRPLSLGVLRLELLDKTAALAAMPLPRLVILAGSNGPYSHSCAVLGTMLDMPCENAGIAVGIGLDDVFARYAPLLRPGDVVYMPMELAQYTMSAGEYRAAVDGAFLLRHDRDVLREMPRERALGAVFCCQLDDLLESAAEMPLAHLHALDAQALLAREYNEQGDRVDNDLALRDAALIGAAPRVLPTSPEITAGYGSRLISGFVAVQGRRGVVVIGGLPADDRQQALPPDVLAAIRAVYVQNGGAFLALPNESHYPAADFFNSEDHLAKPCQYAHSIALAPLLGAALHRPVQPPSPEVKAMAEACPQ</sequence>
<keyword evidence="2" id="KW-1185">Reference proteome</keyword>
<dbReference type="EMBL" id="JACHFJ010000003">
    <property type="protein sequence ID" value="MBB5372863.1"/>
    <property type="molecule type" value="Genomic_DNA"/>
</dbReference>
<organism evidence="1 2">
    <name type="scientific">Acidocella aromatica</name>
    <dbReference type="NCBI Taxonomy" id="1303579"/>
    <lineage>
        <taxon>Bacteria</taxon>
        <taxon>Pseudomonadati</taxon>
        <taxon>Pseudomonadota</taxon>
        <taxon>Alphaproteobacteria</taxon>
        <taxon>Acetobacterales</taxon>
        <taxon>Acidocellaceae</taxon>
        <taxon>Acidocella</taxon>
    </lineage>
</organism>
<accession>A0A840VAR5</accession>
<comment type="caution">
    <text evidence="1">The sequence shown here is derived from an EMBL/GenBank/DDBJ whole genome shotgun (WGS) entry which is preliminary data.</text>
</comment>